<accession>A0ACB8U2K7</accession>
<reference evidence="1" key="1">
    <citation type="journal article" date="2021" name="Environ. Microbiol.">
        <title>Gene family expansions and transcriptome signatures uncover fungal adaptations to wood decay.</title>
        <authorList>
            <person name="Hage H."/>
            <person name="Miyauchi S."/>
            <person name="Viragh M."/>
            <person name="Drula E."/>
            <person name="Min B."/>
            <person name="Chaduli D."/>
            <person name="Navarro D."/>
            <person name="Favel A."/>
            <person name="Norest M."/>
            <person name="Lesage-Meessen L."/>
            <person name="Balint B."/>
            <person name="Merenyi Z."/>
            <person name="de Eugenio L."/>
            <person name="Morin E."/>
            <person name="Martinez A.T."/>
            <person name="Baldrian P."/>
            <person name="Stursova M."/>
            <person name="Martinez M.J."/>
            <person name="Novotny C."/>
            <person name="Magnuson J.K."/>
            <person name="Spatafora J.W."/>
            <person name="Maurice S."/>
            <person name="Pangilinan J."/>
            <person name="Andreopoulos W."/>
            <person name="LaButti K."/>
            <person name="Hundley H."/>
            <person name="Na H."/>
            <person name="Kuo A."/>
            <person name="Barry K."/>
            <person name="Lipzen A."/>
            <person name="Henrissat B."/>
            <person name="Riley R."/>
            <person name="Ahrendt S."/>
            <person name="Nagy L.G."/>
            <person name="Grigoriev I.V."/>
            <person name="Martin F."/>
            <person name="Rosso M.N."/>
        </authorList>
    </citation>
    <scope>NUCLEOTIDE SEQUENCE</scope>
    <source>
        <strain evidence="1">CBS 384.51</strain>
    </source>
</reference>
<sequence>MPVSSRYILALSGAIIAATAYFLVFGSSNGVLVLNGEHEDGLAEKVIRTQKIEYRVSYFTWKSNSGWSLYSPSLTALALLSLIVTWKPTTSTLKKTITTLVVLAFSLWADISYTLYLADHLSTSTSPLCTSLPFLSFFLHNKHPHRNMATPTQSRKQHQSRLY</sequence>
<evidence type="ECO:0000313" key="2">
    <source>
        <dbReference type="Proteomes" id="UP001055072"/>
    </source>
</evidence>
<keyword evidence="2" id="KW-1185">Reference proteome</keyword>
<gene>
    <name evidence="1" type="ORF">BDY19DRAFT_165169</name>
</gene>
<protein>
    <submittedName>
        <fullName evidence="1">Uncharacterized protein</fullName>
    </submittedName>
</protein>
<name>A0ACB8U2K7_9APHY</name>
<dbReference type="EMBL" id="MU274913">
    <property type="protein sequence ID" value="KAI0088459.1"/>
    <property type="molecule type" value="Genomic_DNA"/>
</dbReference>
<evidence type="ECO:0000313" key="1">
    <source>
        <dbReference type="EMBL" id="KAI0088459.1"/>
    </source>
</evidence>
<dbReference type="Proteomes" id="UP001055072">
    <property type="component" value="Unassembled WGS sequence"/>
</dbReference>
<comment type="caution">
    <text evidence="1">The sequence shown here is derived from an EMBL/GenBank/DDBJ whole genome shotgun (WGS) entry which is preliminary data.</text>
</comment>
<proteinExistence type="predicted"/>
<organism evidence="1 2">
    <name type="scientific">Irpex rosettiformis</name>
    <dbReference type="NCBI Taxonomy" id="378272"/>
    <lineage>
        <taxon>Eukaryota</taxon>
        <taxon>Fungi</taxon>
        <taxon>Dikarya</taxon>
        <taxon>Basidiomycota</taxon>
        <taxon>Agaricomycotina</taxon>
        <taxon>Agaricomycetes</taxon>
        <taxon>Polyporales</taxon>
        <taxon>Irpicaceae</taxon>
        <taxon>Irpex</taxon>
    </lineage>
</organism>